<dbReference type="PANTHER" id="PTHR47818:SF2">
    <property type="entry name" value="F-BOX DOMAIN-CONTAINING PROTEIN"/>
    <property type="match status" value="1"/>
</dbReference>
<evidence type="ECO:0000313" key="1">
    <source>
        <dbReference type="EnsemblPlants" id="OBART12G06550.1"/>
    </source>
</evidence>
<reference evidence="1" key="2">
    <citation type="submission" date="2015-03" db="UniProtKB">
        <authorList>
            <consortium name="EnsemblPlants"/>
        </authorList>
    </citation>
    <scope>IDENTIFICATION</scope>
</reference>
<dbReference type="Proteomes" id="UP000026960">
    <property type="component" value="Chromosome 12"/>
</dbReference>
<dbReference type="Gramene" id="OBART12G06550.1">
    <property type="protein sequence ID" value="OBART12G06550.1"/>
    <property type="gene ID" value="OBART12G06550"/>
</dbReference>
<keyword evidence="2" id="KW-1185">Reference proteome</keyword>
<dbReference type="SUPFAM" id="SSF52047">
    <property type="entry name" value="RNI-like"/>
    <property type="match status" value="1"/>
</dbReference>
<dbReference type="AlphaFoldDB" id="A0A0D3HSP1"/>
<dbReference type="HOGENOM" id="CLU_018701_1_0_1"/>
<dbReference type="PANTHER" id="PTHR47818">
    <property type="entry name" value="RNI-LIKE SUPERFAMILY PROTEIN"/>
    <property type="match status" value="1"/>
</dbReference>
<evidence type="ECO:0000313" key="2">
    <source>
        <dbReference type="Proteomes" id="UP000026960"/>
    </source>
</evidence>
<dbReference type="PaxDb" id="65489-OBART12G06550.1"/>
<proteinExistence type="predicted"/>
<dbReference type="eggNOG" id="ENOG502RRAA">
    <property type="taxonomic scope" value="Eukaryota"/>
</dbReference>
<accession>A0A0D3HSP1</accession>
<organism evidence="1">
    <name type="scientific">Oryza barthii</name>
    <dbReference type="NCBI Taxonomy" id="65489"/>
    <lineage>
        <taxon>Eukaryota</taxon>
        <taxon>Viridiplantae</taxon>
        <taxon>Streptophyta</taxon>
        <taxon>Embryophyta</taxon>
        <taxon>Tracheophyta</taxon>
        <taxon>Spermatophyta</taxon>
        <taxon>Magnoliopsida</taxon>
        <taxon>Liliopsida</taxon>
        <taxon>Poales</taxon>
        <taxon>Poaceae</taxon>
        <taxon>BOP clade</taxon>
        <taxon>Oryzoideae</taxon>
        <taxon>Oryzeae</taxon>
        <taxon>Oryzinae</taxon>
        <taxon>Oryza</taxon>
    </lineage>
</organism>
<protein>
    <recommendedName>
        <fullName evidence="3">F-box domain-containing protein</fullName>
    </recommendedName>
</protein>
<dbReference type="STRING" id="65489.A0A0D3HSP1"/>
<reference evidence="1" key="1">
    <citation type="journal article" date="2009" name="Rice">
        <title>De Novo Next Generation Sequencing of Plant Genomes.</title>
        <authorList>
            <person name="Rounsley S."/>
            <person name="Marri P.R."/>
            <person name="Yu Y."/>
            <person name="He R."/>
            <person name="Sisneros N."/>
            <person name="Goicoechea J.L."/>
            <person name="Lee S.J."/>
            <person name="Angelova A."/>
            <person name="Kudrna D."/>
            <person name="Luo M."/>
            <person name="Affourtit J."/>
            <person name="Desany B."/>
            <person name="Knight J."/>
            <person name="Niazi F."/>
            <person name="Egholm M."/>
            <person name="Wing R.A."/>
        </authorList>
    </citation>
    <scope>NUCLEOTIDE SEQUENCE [LARGE SCALE GENOMIC DNA]</scope>
    <source>
        <strain evidence="1">cv. IRGC 105608</strain>
    </source>
</reference>
<dbReference type="SMART" id="SM00368">
    <property type="entry name" value="LRR_RI"/>
    <property type="match status" value="5"/>
</dbReference>
<sequence length="744" mass="81265">MAAAAEDAAVPSPPPSLLSLCLEAPPQRRRSLAGGDGGGGGGCGCALASAELAVAVLGGGGLRGRVHLDGEGGGDTMITPEEVAEALPWELLHRLASLLPPAALEALHHAAHDRCCFSAATAAVGFAGPDGDRRGIKRSRCEDFNPEWQALFRLRWPRCDNAGHDGLLTVDWQRQYWEKHLQECLDEAAESALLPSFYGSIDELTIPAKIVSCILHSKDISQQYSRLSYHCSRFGRYARCLRLQSVLCTAEISGLLQCSKLEKLMFVRIISDLEVNGVCMLLSCHAETLLSLEFIHCQLSPAVMDKICSSVLQKGSVNHGIQNFSIKSSRICESNPLNISAGLLDFLSMGKSLQLLSLNDTKMQPLFAKTIVHTLLGSSSGIRTLEISENNIAGWLKTMDKRFACFSSALESNISLNSLTLLSMRGNNLNKGDIEDLCKILVKMPNLRDLDISDNPIMDEGIRLLICFISRTLRKEKSLSRLRAENCDLTNIGVTELLECLSSRIIIWAGVRELNIEDIGLGPLGFQILEEALPADVALSHINVSKNRGGIRAARFVSRLIKQAPGLLSVNAGSNLLPPESMKVICDVLKQKNTCNLERLDLMGNMHLSDAAFPAALEFRKHGKQILIVPSQPAGSTMKHPHAGFVTVWLTPWLVACLPAGNGLMCWIEMEPFVGSVCLPGCIILVGMEQCYVLIQEREMIEFILHTPPWLKDAMVSFCKLDQCTISNIPYHVEILLDTPSVSF</sequence>
<dbReference type="EnsemblPlants" id="OBART12G06550.1">
    <property type="protein sequence ID" value="OBART12G06550.1"/>
    <property type="gene ID" value="OBART12G06550"/>
</dbReference>
<dbReference type="Gene3D" id="3.80.10.10">
    <property type="entry name" value="Ribonuclease Inhibitor"/>
    <property type="match status" value="1"/>
</dbReference>
<name>A0A0D3HSP1_9ORYZ</name>
<dbReference type="InterPro" id="IPR032675">
    <property type="entry name" value="LRR_dom_sf"/>
</dbReference>
<evidence type="ECO:0008006" key="3">
    <source>
        <dbReference type="Google" id="ProtNLM"/>
    </source>
</evidence>